<keyword evidence="4" id="KW-0812">Transmembrane</keyword>
<dbReference type="CDD" id="cd23279">
    <property type="entry name" value="beta-trefoil_MIR_SDF2-like"/>
    <property type="match status" value="1"/>
</dbReference>
<sequence>MEHRKAVARPLRHARDPPSAASRQQAGSGQRGDPESRCGSCRRRVWRRKGSIGLSSIGLVLVCVCVTLVDWFGGKVPGGVGAKPITCGSAIYLKHADTGFKLFSAGINWGSGSGQQAVTAQKSDEADRSLLWLVKEGMNLPGCHTGAPIKCGDVIRLEHLDTEKNVHSHAWRSPVSGMKEVSVFGSSGVGDVGDNFIVECGDKKAEVWERGKKVALKHEGLPGYLRTTAKHKFTQANCPRCPILGHQEVAVAMVSKPSSDDYWLAYEGVLISSADDEDEEEDDSDRKKDKDEL</sequence>
<keyword evidence="1" id="KW-0732">Signal</keyword>
<evidence type="ECO:0000313" key="6">
    <source>
        <dbReference type="EMBL" id="CEM00828.1"/>
    </source>
</evidence>
<name>A0A0G4ERD3_VITBC</name>
<dbReference type="PANTHER" id="PTHR46809:SF2">
    <property type="entry name" value="GH21273P"/>
    <property type="match status" value="1"/>
</dbReference>
<dbReference type="PhylomeDB" id="A0A0G4ERD3"/>
<feature type="compositionally biased region" description="Basic and acidic residues" evidence="3">
    <location>
        <begin position="284"/>
        <end position="293"/>
    </location>
</feature>
<evidence type="ECO:0000256" key="4">
    <source>
        <dbReference type="SAM" id="Phobius"/>
    </source>
</evidence>
<feature type="transmembrane region" description="Helical" evidence="4">
    <location>
        <begin position="52"/>
        <end position="73"/>
    </location>
</feature>
<dbReference type="Proteomes" id="UP000041254">
    <property type="component" value="Unassembled WGS sequence"/>
</dbReference>
<feature type="compositionally biased region" description="Acidic residues" evidence="3">
    <location>
        <begin position="274"/>
        <end position="283"/>
    </location>
</feature>
<feature type="domain" description="MIR" evidence="5">
    <location>
        <begin position="146"/>
        <end position="201"/>
    </location>
</feature>
<dbReference type="OrthoDB" id="5588846at2759"/>
<evidence type="ECO:0000313" key="7">
    <source>
        <dbReference type="Proteomes" id="UP000041254"/>
    </source>
</evidence>
<evidence type="ECO:0000259" key="5">
    <source>
        <dbReference type="PROSITE" id="PS50919"/>
    </source>
</evidence>
<evidence type="ECO:0000256" key="3">
    <source>
        <dbReference type="SAM" id="MobiDB-lite"/>
    </source>
</evidence>
<dbReference type="InterPro" id="IPR016093">
    <property type="entry name" value="MIR_motif"/>
</dbReference>
<keyword evidence="2" id="KW-0677">Repeat</keyword>
<protein>
    <recommendedName>
        <fullName evidence="5">MIR domain-containing protein</fullName>
    </recommendedName>
</protein>
<accession>A0A0G4ERD3</accession>
<dbReference type="Gene3D" id="2.80.10.50">
    <property type="match status" value="1"/>
</dbReference>
<evidence type="ECO:0000256" key="1">
    <source>
        <dbReference type="ARBA" id="ARBA00022729"/>
    </source>
</evidence>
<keyword evidence="4" id="KW-1133">Transmembrane helix</keyword>
<dbReference type="OMA" id="THMARND"/>
<reference evidence="6 7" key="1">
    <citation type="submission" date="2014-11" db="EMBL/GenBank/DDBJ databases">
        <authorList>
            <person name="Zhu J."/>
            <person name="Qi W."/>
            <person name="Song R."/>
        </authorList>
    </citation>
    <scope>NUCLEOTIDE SEQUENCE [LARGE SCALE GENOMIC DNA]</scope>
</reference>
<feature type="region of interest" description="Disordered" evidence="3">
    <location>
        <begin position="274"/>
        <end position="293"/>
    </location>
</feature>
<dbReference type="VEuPathDB" id="CryptoDB:Vbra_12963"/>
<evidence type="ECO:0000256" key="2">
    <source>
        <dbReference type="ARBA" id="ARBA00022737"/>
    </source>
</evidence>
<dbReference type="InterPro" id="IPR036300">
    <property type="entry name" value="MIR_dom_sf"/>
</dbReference>
<feature type="compositionally biased region" description="Basic residues" evidence="3">
    <location>
        <begin position="1"/>
        <end position="12"/>
    </location>
</feature>
<dbReference type="STRING" id="1169540.A0A0G4ERD3"/>
<dbReference type="PANTHER" id="PTHR46809">
    <property type="entry name" value="STROMAL CELL-DERIVED FACTOR 2-LIKE PROTEIN"/>
    <property type="match status" value="1"/>
</dbReference>
<keyword evidence="7" id="KW-1185">Reference proteome</keyword>
<dbReference type="InParanoid" id="A0A0G4ERD3"/>
<organism evidence="6 7">
    <name type="scientific">Vitrella brassicaformis (strain CCMP3155)</name>
    <dbReference type="NCBI Taxonomy" id="1169540"/>
    <lineage>
        <taxon>Eukaryota</taxon>
        <taxon>Sar</taxon>
        <taxon>Alveolata</taxon>
        <taxon>Colpodellida</taxon>
        <taxon>Vitrellaceae</taxon>
        <taxon>Vitrella</taxon>
    </lineage>
</organism>
<proteinExistence type="predicted"/>
<feature type="domain" description="MIR" evidence="5">
    <location>
        <begin position="82"/>
        <end position="137"/>
    </location>
</feature>
<keyword evidence="4" id="KW-0472">Membrane</keyword>
<dbReference type="SUPFAM" id="SSF82109">
    <property type="entry name" value="MIR domain"/>
    <property type="match status" value="1"/>
</dbReference>
<dbReference type="AlphaFoldDB" id="A0A0G4ERD3"/>
<dbReference type="EMBL" id="CDMY01000300">
    <property type="protein sequence ID" value="CEM00828.1"/>
    <property type="molecule type" value="Genomic_DNA"/>
</dbReference>
<feature type="region of interest" description="Disordered" evidence="3">
    <location>
        <begin position="1"/>
        <end position="39"/>
    </location>
</feature>
<dbReference type="FunCoup" id="A0A0G4ERD3">
    <property type="interactions" value="349"/>
</dbReference>
<gene>
    <name evidence="6" type="ORF">Vbra_12963</name>
</gene>
<dbReference type="SMART" id="SM00472">
    <property type="entry name" value="MIR"/>
    <property type="match status" value="2"/>
</dbReference>
<dbReference type="PROSITE" id="PS50919">
    <property type="entry name" value="MIR"/>
    <property type="match status" value="2"/>
</dbReference>